<name>A0A6S9FG26_9STRA</name>
<sequence length="288" mass="32748">MTMWKDYRKNIFLFLISYAAWIHGINRLFTMALSIRGNKPSRSTQLFLSNKQECHNFGGEDFDAPTPEDIDCIENRQLEHGANIFSVGQRCKYGFPQAFGFHPVEHKVSSGLFRLSCPLLVRAVDEWEAEGGVREMSDAARSSAEITDDFRETNQRISKIRRSIVESFPGGMEKVQQRLGKDNAERFLSSGIAGLGPNAGLSDVKCLHAHAADHLCRKDGGNIIGKEVLQRLEEKQGINVCGNDKCWQQCDVNHTQGPSNWHYLPRKNRQKLKATRRRRKELDEDSKK</sequence>
<dbReference type="Pfam" id="PF04417">
    <property type="entry name" value="DUF501"/>
    <property type="match status" value="1"/>
</dbReference>
<evidence type="ECO:0008006" key="3">
    <source>
        <dbReference type="Google" id="ProtNLM"/>
    </source>
</evidence>
<dbReference type="PANTHER" id="PTHR37163:SF1">
    <property type="entry name" value="DUF501 DOMAIN-CONTAINING PROTEIN"/>
    <property type="match status" value="1"/>
</dbReference>
<reference evidence="2" key="1">
    <citation type="submission" date="2021-01" db="EMBL/GenBank/DDBJ databases">
        <authorList>
            <person name="Corre E."/>
            <person name="Pelletier E."/>
            <person name="Niang G."/>
            <person name="Scheremetjew M."/>
            <person name="Finn R."/>
            <person name="Kale V."/>
            <person name="Holt S."/>
            <person name="Cochrane G."/>
            <person name="Meng A."/>
            <person name="Brown T."/>
            <person name="Cohen L."/>
        </authorList>
    </citation>
    <scope>NUCLEOTIDE SEQUENCE</scope>
    <source>
        <strain evidence="2">GSO104</strain>
    </source>
</reference>
<dbReference type="PANTHER" id="PTHR37163">
    <property type="entry name" value="CONSERVED PROTEIN"/>
    <property type="match status" value="1"/>
</dbReference>
<feature type="compositionally biased region" description="Basic residues" evidence="1">
    <location>
        <begin position="264"/>
        <end position="279"/>
    </location>
</feature>
<evidence type="ECO:0000313" key="2">
    <source>
        <dbReference type="EMBL" id="CAE4616102.1"/>
    </source>
</evidence>
<dbReference type="InterPro" id="IPR007511">
    <property type="entry name" value="DUF501"/>
</dbReference>
<proteinExistence type="predicted"/>
<accession>A0A6S9FG26</accession>
<organism evidence="2">
    <name type="scientific">Ditylum brightwellii</name>
    <dbReference type="NCBI Taxonomy" id="49249"/>
    <lineage>
        <taxon>Eukaryota</taxon>
        <taxon>Sar</taxon>
        <taxon>Stramenopiles</taxon>
        <taxon>Ochrophyta</taxon>
        <taxon>Bacillariophyta</taxon>
        <taxon>Mediophyceae</taxon>
        <taxon>Lithodesmiophycidae</taxon>
        <taxon>Lithodesmiales</taxon>
        <taxon>Lithodesmiaceae</taxon>
        <taxon>Ditylum</taxon>
    </lineage>
</organism>
<evidence type="ECO:0000256" key="1">
    <source>
        <dbReference type="SAM" id="MobiDB-lite"/>
    </source>
</evidence>
<gene>
    <name evidence="2" type="ORF">DBRI00130_LOCUS19570</name>
</gene>
<dbReference type="AlphaFoldDB" id="A0A6S9FG26"/>
<feature type="region of interest" description="Disordered" evidence="1">
    <location>
        <begin position="261"/>
        <end position="288"/>
    </location>
</feature>
<dbReference type="EMBL" id="HBNS01024822">
    <property type="protein sequence ID" value="CAE4616102.1"/>
    <property type="molecule type" value="Transcribed_RNA"/>
</dbReference>
<protein>
    <recommendedName>
        <fullName evidence="3">DUF501 domain-containing protein</fullName>
    </recommendedName>
</protein>